<dbReference type="GO" id="GO:0046872">
    <property type="term" value="F:metal ion binding"/>
    <property type="evidence" value="ECO:0007669"/>
    <property type="project" value="UniProtKB-KW"/>
</dbReference>
<keyword evidence="1 4" id="KW-0460">Magnesium</keyword>
<dbReference type="EC" id="3.1.3.-" evidence="1"/>
<dbReference type="GO" id="GO:0005737">
    <property type="term" value="C:cytoplasm"/>
    <property type="evidence" value="ECO:0007669"/>
    <property type="project" value="TreeGrafter"/>
</dbReference>
<comment type="cofactor">
    <cofactor evidence="4">
        <name>Mg(2+)</name>
        <dbReference type="ChEBI" id="CHEBI:18420"/>
    </cofactor>
    <text evidence="4">Divalent metal ions. Mg(2+) is the most effective.</text>
</comment>
<feature type="binding site" evidence="4">
    <location>
        <position position="10"/>
    </location>
    <ligand>
        <name>Mg(2+)</name>
        <dbReference type="ChEBI" id="CHEBI:18420"/>
    </ligand>
</feature>
<dbReference type="SUPFAM" id="SSF56784">
    <property type="entry name" value="HAD-like"/>
    <property type="match status" value="1"/>
</dbReference>
<dbReference type="NCBIfam" id="TIGR01460">
    <property type="entry name" value="HAD-SF-IIA"/>
    <property type="match status" value="1"/>
</dbReference>
<accession>A0A4V5LSV8</accession>
<evidence type="ECO:0000256" key="3">
    <source>
        <dbReference type="PIRSR" id="PIRSR000915-2"/>
    </source>
</evidence>
<dbReference type="OrthoDB" id="9810449at2"/>
<dbReference type="Gene3D" id="3.40.50.1000">
    <property type="entry name" value="HAD superfamily/HAD-like"/>
    <property type="match status" value="2"/>
</dbReference>
<name>A0A4V5LSV8_9BACL</name>
<protein>
    <recommendedName>
        <fullName evidence="1">Acid sugar phosphatase</fullName>
        <ecNumber evidence="1">3.1.3.-</ecNumber>
    </recommendedName>
</protein>
<comment type="caution">
    <text evidence="5">The sequence shown here is derived from an EMBL/GenBank/DDBJ whole genome shotgun (WGS) entry which is preliminary data.</text>
</comment>
<dbReference type="PANTHER" id="PTHR19288:SF46">
    <property type="entry name" value="HALOACID DEHALOGENASE-LIKE HYDROLASE DOMAIN-CONTAINING PROTEIN 2"/>
    <property type="match status" value="1"/>
</dbReference>
<evidence type="ECO:0000313" key="6">
    <source>
        <dbReference type="Proteomes" id="UP000309673"/>
    </source>
</evidence>
<feature type="active site" description="Nucleophile" evidence="2">
    <location>
        <position position="10"/>
    </location>
</feature>
<feature type="binding site" evidence="4">
    <location>
        <position position="210"/>
    </location>
    <ligand>
        <name>Mg(2+)</name>
        <dbReference type="ChEBI" id="CHEBI:18420"/>
    </ligand>
</feature>
<dbReference type="InterPro" id="IPR023214">
    <property type="entry name" value="HAD_sf"/>
</dbReference>
<dbReference type="EMBL" id="SUPK01000001">
    <property type="protein sequence ID" value="TJY44589.1"/>
    <property type="molecule type" value="Genomic_DNA"/>
</dbReference>
<gene>
    <name evidence="5" type="ORF">E5161_02210</name>
</gene>
<organism evidence="5 6">
    <name type="scientific">Cohnella pontilimi</name>
    <dbReference type="NCBI Taxonomy" id="2564100"/>
    <lineage>
        <taxon>Bacteria</taxon>
        <taxon>Bacillati</taxon>
        <taxon>Bacillota</taxon>
        <taxon>Bacilli</taxon>
        <taxon>Bacillales</taxon>
        <taxon>Paenibacillaceae</taxon>
        <taxon>Cohnella</taxon>
    </lineage>
</organism>
<feature type="active site" description="Proton donor" evidence="2">
    <location>
        <position position="12"/>
    </location>
</feature>
<comment type="function">
    <text evidence="1">Catalyzes the dephosphorylation of 2-6 carbon acid sugars in vitro.</text>
</comment>
<evidence type="ECO:0000256" key="4">
    <source>
        <dbReference type="PIRSR" id="PIRSR000915-3"/>
    </source>
</evidence>
<keyword evidence="1 4" id="KW-0479">Metal-binding</keyword>
<feature type="binding site" evidence="4">
    <location>
        <position position="12"/>
    </location>
    <ligand>
        <name>Mg(2+)</name>
        <dbReference type="ChEBI" id="CHEBI:18420"/>
    </ligand>
</feature>
<evidence type="ECO:0000256" key="2">
    <source>
        <dbReference type="PIRSR" id="PIRSR000915-1"/>
    </source>
</evidence>
<dbReference type="GO" id="GO:0016791">
    <property type="term" value="F:phosphatase activity"/>
    <property type="evidence" value="ECO:0007669"/>
    <property type="project" value="TreeGrafter"/>
</dbReference>
<comment type="similarity">
    <text evidence="1">Belongs to the HAD-like hydrolase superfamily. NagD family.</text>
</comment>
<sequence length="271" mass="28542">MRLPKALLFDLDGTLYRGTECVPGAGRLISSLQQRDIPCWYVTNNSSRTPEEVSQHLNEMNIPAAPQQVITSSLAAADYAKRHFAAASAYVIGESGLRQALTKAGLHLISDADATPASVVVSGIDRDFTYLKLANAVRHMLNGAAYLLTNPDKLLPTEKGLMPGAGTIGAALTAATGISPTVIGKPSAVLMDYALKRAGVLPEETWAVGDNPFTDIAAARAAGCPSVLTLTGLCTASDWEAKCREADAFPDAVCADLDELDILLRTAASDQ</sequence>
<dbReference type="Proteomes" id="UP000309673">
    <property type="component" value="Unassembled WGS sequence"/>
</dbReference>
<dbReference type="Pfam" id="PF13242">
    <property type="entry name" value="Hydrolase_like"/>
    <property type="match status" value="1"/>
</dbReference>
<evidence type="ECO:0000256" key="1">
    <source>
        <dbReference type="PIRNR" id="PIRNR000915"/>
    </source>
</evidence>
<dbReference type="InterPro" id="IPR006357">
    <property type="entry name" value="HAD-SF_hydro_IIA"/>
</dbReference>
<proteinExistence type="inferred from homology"/>
<evidence type="ECO:0000313" key="5">
    <source>
        <dbReference type="EMBL" id="TJY44589.1"/>
    </source>
</evidence>
<dbReference type="AlphaFoldDB" id="A0A4V5LSV8"/>
<keyword evidence="5" id="KW-0378">Hydrolase</keyword>
<reference evidence="5 6" key="1">
    <citation type="submission" date="2019-04" db="EMBL/GenBank/DDBJ databases">
        <title>Cohnella sp. nov., isolated from soil.</title>
        <authorList>
            <person name="Kim W."/>
        </authorList>
    </citation>
    <scope>NUCLEOTIDE SEQUENCE [LARGE SCALE GENOMIC DNA]</scope>
    <source>
        <strain evidence="5 6">CAU 1483</strain>
    </source>
</reference>
<dbReference type="PIRSF" id="PIRSF000915">
    <property type="entry name" value="PGP-type_phosphatase"/>
    <property type="match status" value="1"/>
</dbReference>
<feature type="binding site" evidence="3">
    <location>
        <position position="185"/>
    </location>
    <ligand>
        <name>substrate</name>
    </ligand>
</feature>
<keyword evidence="6" id="KW-1185">Reference proteome</keyword>
<dbReference type="InterPro" id="IPR036412">
    <property type="entry name" value="HAD-like_sf"/>
</dbReference>
<dbReference type="Pfam" id="PF13344">
    <property type="entry name" value="Hydrolase_6"/>
    <property type="match status" value="1"/>
</dbReference>
<dbReference type="PANTHER" id="PTHR19288">
    <property type="entry name" value="4-NITROPHENYLPHOSPHATASE-RELATED"/>
    <property type="match status" value="1"/>
</dbReference>